<dbReference type="EMBL" id="AK132986">
    <property type="protein sequence ID" value="BAE21456.1"/>
    <property type="molecule type" value="mRNA"/>
</dbReference>
<reference evidence="1" key="6">
    <citation type="submission" date="2004-03" db="EMBL/GenBank/DDBJ databases">
        <authorList>
            <person name="Arakawa T."/>
            <person name="Carninci P."/>
            <person name="Fukuda S."/>
            <person name="Hashizume W."/>
            <person name="Hayashida K."/>
            <person name="Hori F."/>
            <person name="Iida J."/>
            <person name="Imamura K."/>
            <person name="Imotani K."/>
            <person name="Itoh M."/>
            <person name="Kanagawa S."/>
            <person name="Kawai J."/>
            <person name="Kojima M."/>
            <person name="Konno H."/>
            <person name="Murata M."/>
            <person name="Nakamura M."/>
            <person name="Ninomiya N."/>
            <person name="Nishiyori H."/>
            <person name="Nomura K."/>
            <person name="Ohno M."/>
            <person name="Sakazume N."/>
            <person name="Sano H."/>
            <person name="Sasaki D."/>
            <person name="Shibata K."/>
            <person name="Shiraki T."/>
            <person name="Tagami M."/>
            <person name="Tagami Y."/>
            <person name="Waki K."/>
            <person name="Watahiki A."/>
            <person name="Muramatsu M."/>
            <person name="Hayashizaki Y."/>
        </authorList>
    </citation>
    <scope>NUCLEOTIDE SEQUENCE</scope>
    <source>
        <strain evidence="1">C57BL/6J</strain>
        <tissue evidence="1">Testis</tissue>
    </source>
</reference>
<accession>Q3V0P8</accession>
<reference evidence="1" key="8">
    <citation type="journal article" date="2005" name="Science">
        <title>Antisense Transcription in the Mammalian Transcriptome.</title>
        <authorList>
            <consortium name="RIKEN Genome Exploration Research Group and Genome Science Group (Genome Network Project Core Group) and the FANTOM Consortium"/>
        </authorList>
    </citation>
    <scope>NUCLEOTIDE SEQUENCE</scope>
    <source>
        <strain evidence="1">C57BL/6J</strain>
        <tissue evidence="1">Testis</tissue>
    </source>
</reference>
<reference evidence="1" key="4">
    <citation type="journal article" date="2001" name="Nature">
        <title>Functional annotation of a full-length mouse cDNA collection.</title>
        <authorList>
            <consortium name="The RIKEN Genome Exploration Research Group Phase II Team and the FANTOM Consortium"/>
        </authorList>
    </citation>
    <scope>NUCLEOTIDE SEQUENCE</scope>
    <source>
        <strain evidence="1">C57BL/6J</strain>
        <tissue evidence="1">Testis</tissue>
    </source>
</reference>
<reference evidence="1" key="5">
    <citation type="journal article" date="2002" name="Nature">
        <title>Analysis of the mouse transcriptome based on functional annotation of 60,770 full-length cDNAs.</title>
        <authorList>
            <consortium name="The FANTOM Consortium and the RIKEN Genome Exploration Research Group Phase I and II Team"/>
        </authorList>
    </citation>
    <scope>NUCLEOTIDE SEQUENCE</scope>
    <source>
        <strain evidence="1">C57BL/6J</strain>
        <tissue evidence="1">Testis</tissue>
    </source>
</reference>
<dbReference type="AlphaFoldDB" id="Q3V0P8"/>
<reference evidence="1" key="7">
    <citation type="journal article" date="2005" name="Science">
        <title>The Transcriptional Landscape of the Mammalian Genome.</title>
        <authorList>
            <consortium name="The FANTOM Consortium"/>
            <consortium name="Riken Genome Exploration Research Group and Genome Science Group (Genome Network Project Core Group)"/>
        </authorList>
    </citation>
    <scope>NUCLEOTIDE SEQUENCE</scope>
    <source>
        <strain evidence="1">C57BL/6J</strain>
        <tissue evidence="1">Testis</tissue>
    </source>
</reference>
<name>Q3V0P8_MOUSE</name>
<reference evidence="1" key="2">
    <citation type="journal article" date="2000" name="Genome Res.">
        <title>Normalization and subtraction of cap-trapper-selected cDNAs to prepare full-length cDNA libraries for rapid discovery of new genes.</title>
        <authorList>
            <person name="Carninci P."/>
            <person name="Shibata Y."/>
            <person name="Hayatsu N."/>
            <person name="Sugahara Y."/>
            <person name="Shibata K."/>
            <person name="Itoh M."/>
            <person name="Konno H."/>
            <person name="Okazaki Y."/>
            <person name="Muramatsu M."/>
            <person name="Hayashizaki Y."/>
        </authorList>
    </citation>
    <scope>NUCLEOTIDE SEQUENCE</scope>
    <source>
        <strain evidence="1">C57BL/6J</strain>
        <tissue evidence="1">Testis</tissue>
    </source>
</reference>
<reference evidence="1" key="3">
    <citation type="journal article" date="2000" name="Genome Res.">
        <title>RIKEN integrated sequence analysis (RISA) system--384-format sequencing pipeline with 384 multicapillary sequencer.</title>
        <authorList>
            <person name="Shibata K."/>
            <person name="Itoh M."/>
            <person name="Aizawa K."/>
            <person name="Nagaoka S."/>
            <person name="Sasaki N."/>
            <person name="Carninci P."/>
            <person name="Konno H."/>
            <person name="Akiyama J."/>
            <person name="Nishi K."/>
            <person name="Kitsunai T."/>
            <person name="Tashiro H."/>
            <person name="Itoh M."/>
            <person name="Sumi N."/>
            <person name="Ishii Y."/>
            <person name="Nakamura S."/>
            <person name="Hazama M."/>
            <person name="Nishine T."/>
            <person name="Harada A."/>
            <person name="Yamamoto R."/>
            <person name="Matsumoto H."/>
            <person name="Sakaguchi S."/>
            <person name="Ikegami T."/>
            <person name="Kashiwagi K."/>
            <person name="Fujiwake S."/>
            <person name="Inoue K."/>
            <person name="Togawa Y."/>
            <person name="Izawa M."/>
            <person name="Ohara E."/>
            <person name="Watahiki M."/>
            <person name="Yoneda Y."/>
            <person name="Ishikawa T."/>
            <person name="Ozawa K."/>
            <person name="Tanaka T."/>
            <person name="Matsuura S."/>
            <person name="Kawai J."/>
            <person name="Okazaki Y."/>
            <person name="Muramatsu M."/>
            <person name="Inoue Y."/>
            <person name="Kira A."/>
            <person name="Hayashizaki Y."/>
        </authorList>
    </citation>
    <scope>NUCLEOTIDE SEQUENCE</scope>
    <source>
        <strain evidence="1">C57BL/6J</strain>
        <tissue evidence="1">Testis</tissue>
    </source>
</reference>
<evidence type="ECO:0000313" key="1">
    <source>
        <dbReference type="EMBL" id="BAE21456.1"/>
    </source>
</evidence>
<reference evidence="1" key="1">
    <citation type="journal article" date="1999" name="Methods Enzymol.">
        <title>High-efficiency full-length cDNA cloning.</title>
        <authorList>
            <person name="Carninci P."/>
            <person name="Hayashizaki Y."/>
        </authorList>
    </citation>
    <scope>NUCLEOTIDE SEQUENCE</scope>
    <source>
        <strain evidence="1">C57BL/6J</strain>
        <tissue evidence="1">Testis</tissue>
    </source>
</reference>
<sequence length="101" mass="11513">DCRVQARRWDKAECRQTAWKRVRPAEVPGQDTLHFPVSLPSDYTVCSRFPSLSAVTHARMSFGDANCLCVISAPHQVTPLSRAWWHRPLIPALGRQRQADF</sequence>
<organism evidence="1">
    <name type="scientific">Mus musculus</name>
    <name type="common">Mouse</name>
    <dbReference type="NCBI Taxonomy" id="10090"/>
    <lineage>
        <taxon>Eukaryota</taxon>
        <taxon>Metazoa</taxon>
        <taxon>Chordata</taxon>
        <taxon>Craniata</taxon>
        <taxon>Vertebrata</taxon>
        <taxon>Euteleostomi</taxon>
        <taxon>Mammalia</taxon>
        <taxon>Eutheria</taxon>
        <taxon>Euarchontoglires</taxon>
        <taxon>Glires</taxon>
        <taxon>Rodentia</taxon>
        <taxon>Myomorpha</taxon>
        <taxon>Muroidea</taxon>
        <taxon>Muridae</taxon>
        <taxon>Murinae</taxon>
        <taxon>Mus</taxon>
        <taxon>Mus</taxon>
    </lineage>
</organism>
<protein>
    <submittedName>
        <fullName evidence="1">Uncharacterized protein</fullName>
    </submittedName>
</protein>
<feature type="non-terminal residue" evidence="1">
    <location>
        <position position="1"/>
    </location>
</feature>
<proteinExistence type="evidence at transcript level"/>